<dbReference type="SUPFAM" id="SSF48498">
    <property type="entry name" value="Tetracyclin repressor-like, C-terminal domain"/>
    <property type="match status" value="1"/>
</dbReference>
<dbReference type="InterPro" id="IPR009057">
    <property type="entry name" value="Homeodomain-like_sf"/>
</dbReference>
<evidence type="ECO:0000259" key="5">
    <source>
        <dbReference type="PROSITE" id="PS50977"/>
    </source>
</evidence>
<proteinExistence type="predicted"/>
<dbReference type="InterPro" id="IPR036271">
    <property type="entry name" value="Tet_transcr_reg_TetR-rel_C_sf"/>
</dbReference>
<gene>
    <name evidence="6" type="ORF">Uis1B_1264</name>
</gene>
<evidence type="ECO:0000256" key="1">
    <source>
        <dbReference type="ARBA" id="ARBA00023015"/>
    </source>
</evidence>
<protein>
    <submittedName>
        <fullName evidence="6">TetR family transcriptional regulator</fullName>
    </submittedName>
</protein>
<keyword evidence="1" id="KW-0805">Transcription regulation</keyword>
<accession>A0A2N5J9T0</accession>
<keyword evidence="3" id="KW-0804">Transcription</keyword>
<dbReference type="SUPFAM" id="SSF46689">
    <property type="entry name" value="Homeodomain-like"/>
    <property type="match status" value="1"/>
</dbReference>
<dbReference type="PANTHER" id="PTHR47506">
    <property type="entry name" value="TRANSCRIPTIONAL REGULATORY PROTEIN"/>
    <property type="match status" value="1"/>
</dbReference>
<dbReference type="RefSeq" id="WP_101616647.1">
    <property type="nucleotide sequence ID" value="NZ_NMWU01000021.1"/>
</dbReference>
<keyword evidence="7" id="KW-1185">Reference proteome</keyword>
<evidence type="ECO:0000256" key="3">
    <source>
        <dbReference type="ARBA" id="ARBA00023163"/>
    </source>
</evidence>
<dbReference type="OrthoDB" id="6929199at2"/>
<evidence type="ECO:0000256" key="2">
    <source>
        <dbReference type="ARBA" id="ARBA00023125"/>
    </source>
</evidence>
<dbReference type="PROSITE" id="PS50977">
    <property type="entry name" value="HTH_TETR_2"/>
    <property type="match status" value="1"/>
</dbReference>
<dbReference type="EMBL" id="NMWU01000021">
    <property type="protein sequence ID" value="PLS30974.1"/>
    <property type="molecule type" value="Genomic_DNA"/>
</dbReference>
<dbReference type="Proteomes" id="UP000235050">
    <property type="component" value="Unassembled WGS sequence"/>
</dbReference>
<reference evidence="6 7" key="1">
    <citation type="submission" date="2017-07" db="EMBL/GenBank/DDBJ databases">
        <title>Bifidobacterium novel species.</title>
        <authorList>
            <person name="Lugli G.A."/>
            <person name="Milani C."/>
            <person name="Duranti S."/>
            <person name="Mangifesta M."/>
        </authorList>
    </citation>
    <scope>NUCLEOTIDE SEQUENCE [LARGE SCALE GENOMIC DNA]</scope>
    <source>
        <strain evidence="7">Uis1B</strain>
    </source>
</reference>
<dbReference type="Gene3D" id="1.10.357.10">
    <property type="entry name" value="Tetracycline Repressor, domain 2"/>
    <property type="match status" value="1"/>
</dbReference>
<dbReference type="InterPro" id="IPR041583">
    <property type="entry name" value="TetR_C_31"/>
</dbReference>
<dbReference type="PANTHER" id="PTHR47506:SF6">
    <property type="entry name" value="HTH-TYPE TRANSCRIPTIONAL REPRESSOR NEMR"/>
    <property type="match status" value="1"/>
</dbReference>
<keyword evidence="2 4" id="KW-0238">DNA-binding</keyword>
<feature type="DNA-binding region" description="H-T-H motif" evidence="4">
    <location>
        <begin position="34"/>
        <end position="53"/>
    </location>
</feature>
<dbReference type="Pfam" id="PF17940">
    <property type="entry name" value="TetR_C_31"/>
    <property type="match status" value="1"/>
</dbReference>
<evidence type="ECO:0000256" key="4">
    <source>
        <dbReference type="PROSITE-ProRule" id="PRU00335"/>
    </source>
</evidence>
<name>A0A2N5J9T0_9BIFI</name>
<dbReference type="Pfam" id="PF00440">
    <property type="entry name" value="TetR_N"/>
    <property type="match status" value="1"/>
</dbReference>
<feature type="domain" description="HTH tetR-type" evidence="5">
    <location>
        <begin position="11"/>
        <end position="71"/>
    </location>
</feature>
<dbReference type="AlphaFoldDB" id="A0A2N5J9T0"/>
<evidence type="ECO:0000313" key="7">
    <source>
        <dbReference type="Proteomes" id="UP000235050"/>
    </source>
</evidence>
<dbReference type="GO" id="GO:0003677">
    <property type="term" value="F:DNA binding"/>
    <property type="evidence" value="ECO:0007669"/>
    <property type="project" value="UniProtKB-UniRule"/>
</dbReference>
<organism evidence="6 7">
    <name type="scientific">Bifidobacterium margollesii</name>
    <dbReference type="NCBI Taxonomy" id="2020964"/>
    <lineage>
        <taxon>Bacteria</taxon>
        <taxon>Bacillati</taxon>
        <taxon>Actinomycetota</taxon>
        <taxon>Actinomycetes</taxon>
        <taxon>Bifidobacteriales</taxon>
        <taxon>Bifidobacteriaceae</taxon>
        <taxon>Bifidobacterium</taxon>
    </lineage>
</organism>
<dbReference type="InterPro" id="IPR001647">
    <property type="entry name" value="HTH_TetR"/>
</dbReference>
<sequence length="193" mass="21798">MNERSARRFDPERKRRIIDACLNVIAERGVAGTSHRVVASAADVPLGSMTYHFDGIDDLLHQAFERFADQTIDRFSRRMTAASNAEEACEQVARHIEHDLLDTQQTLNINLELYTLAARNPAYRDIVDRWMAASRTELERLFDPSTAMVLDALIEGLTLHRALGRMPQDPRAIREGIRRVAGLDRTTGTIKAV</sequence>
<comment type="caution">
    <text evidence="6">The sequence shown here is derived from an EMBL/GenBank/DDBJ whole genome shotgun (WGS) entry which is preliminary data.</text>
</comment>
<evidence type="ECO:0000313" key="6">
    <source>
        <dbReference type="EMBL" id="PLS30974.1"/>
    </source>
</evidence>